<dbReference type="PROSITE" id="PS50158">
    <property type="entry name" value="ZF_CCHC"/>
    <property type="match status" value="1"/>
</dbReference>
<dbReference type="GO" id="GO:0008270">
    <property type="term" value="F:zinc ion binding"/>
    <property type="evidence" value="ECO:0007669"/>
    <property type="project" value="UniProtKB-KW"/>
</dbReference>
<dbReference type="InterPro" id="IPR001878">
    <property type="entry name" value="Znf_CCHC"/>
</dbReference>
<comment type="caution">
    <text evidence="3">The sequence shown here is derived from an EMBL/GenBank/DDBJ whole genome shotgun (WGS) entry which is preliminary data.</text>
</comment>
<proteinExistence type="predicted"/>
<reference evidence="3" key="1">
    <citation type="journal article" date="2019" name="Sci. Rep.">
        <title>Draft genome of Tanacetum cinerariifolium, the natural source of mosquito coil.</title>
        <authorList>
            <person name="Yamashiro T."/>
            <person name="Shiraishi A."/>
            <person name="Satake H."/>
            <person name="Nakayama K."/>
        </authorList>
    </citation>
    <scope>NUCLEOTIDE SEQUENCE</scope>
</reference>
<dbReference type="SMART" id="SM00343">
    <property type="entry name" value="ZnF_C2HC"/>
    <property type="match status" value="1"/>
</dbReference>
<evidence type="ECO:0000313" key="3">
    <source>
        <dbReference type="EMBL" id="GFC80577.1"/>
    </source>
</evidence>
<protein>
    <recommendedName>
        <fullName evidence="2">CCHC-type domain-containing protein</fullName>
    </recommendedName>
</protein>
<feature type="domain" description="CCHC-type" evidence="2">
    <location>
        <begin position="122"/>
        <end position="138"/>
    </location>
</feature>
<evidence type="ECO:0000256" key="1">
    <source>
        <dbReference type="PROSITE-ProRule" id="PRU00047"/>
    </source>
</evidence>
<feature type="non-terminal residue" evidence="3">
    <location>
        <position position="1"/>
    </location>
</feature>
<dbReference type="Pfam" id="PF00098">
    <property type="entry name" value="zf-CCHC"/>
    <property type="match status" value="1"/>
</dbReference>
<dbReference type="GO" id="GO:0003676">
    <property type="term" value="F:nucleic acid binding"/>
    <property type="evidence" value="ECO:0007669"/>
    <property type="project" value="InterPro"/>
</dbReference>
<dbReference type="Gene3D" id="4.10.60.10">
    <property type="entry name" value="Zinc finger, CCHC-type"/>
    <property type="match status" value="1"/>
</dbReference>
<gene>
    <name evidence="3" type="ORF">Tci_852547</name>
</gene>
<keyword evidence="1" id="KW-0863">Zinc-finger</keyword>
<dbReference type="InterPro" id="IPR036875">
    <property type="entry name" value="Znf_CCHC_sf"/>
</dbReference>
<keyword evidence="1" id="KW-0479">Metal-binding</keyword>
<evidence type="ECO:0000259" key="2">
    <source>
        <dbReference type="PROSITE" id="PS50158"/>
    </source>
</evidence>
<dbReference type="EMBL" id="BKCJ011075707">
    <property type="protein sequence ID" value="GFC80577.1"/>
    <property type="molecule type" value="Genomic_DNA"/>
</dbReference>
<accession>A0A699R652</accession>
<organism evidence="3">
    <name type="scientific">Tanacetum cinerariifolium</name>
    <name type="common">Dalmatian daisy</name>
    <name type="synonym">Chrysanthemum cinerariifolium</name>
    <dbReference type="NCBI Taxonomy" id="118510"/>
    <lineage>
        <taxon>Eukaryota</taxon>
        <taxon>Viridiplantae</taxon>
        <taxon>Streptophyta</taxon>
        <taxon>Embryophyta</taxon>
        <taxon>Tracheophyta</taxon>
        <taxon>Spermatophyta</taxon>
        <taxon>Magnoliopsida</taxon>
        <taxon>eudicotyledons</taxon>
        <taxon>Gunneridae</taxon>
        <taxon>Pentapetalae</taxon>
        <taxon>asterids</taxon>
        <taxon>campanulids</taxon>
        <taxon>Asterales</taxon>
        <taxon>Asteraceae</taxon>
        <taxon>Asteroideae</taxon>
        <taxon>Anthemideae</taxon>
        <taxon>Anthemidinae</taxon>
        <taxon>Tanacetum</taxon>
    </lineage>
</organism>
<dbReference type="SUPFAM" id="SSF57756">
    <property type="entry name" value="Retrovirus zinc finger-like domains"/>
    <property type="match status" value="1"/>
</dbReference>
<keyword evidence="1" id="KW-0862">Zinc</keyword>
<name>A0A699R652_TANCI</name>
<sequence length="165" mass="18233">SALANAAFVSSSSFSSSQSKLSYQETNGGGSSAKHSASNGSLSTKSSAIDDVIYLLIADYEEDQHLIFEDLDQVNKETFDEYEIKHQMGMIAIKARKFKKKYGRPVQFDSIEAARFDKKLAKCFKCKKTGHFARECRSQKEAAKEASESLALVVIDGSQGVNWDK</sequence>
<dbReference type="AlphaFoldDB" id="A0A699R652"/>
<feature type="non-terminal residue" evidence="3">
    <location>
        <position position="165"/>
    </location>
</feature>